<gene>
    <name evidence="4" type="ORF">N4T19_03245</name>
</gene>
<name>A0ABY6A4F5_9BURK</name>
<evidence type="ECO:0000313" key="4">
    <source>
        <dbReference type="EMBL" id="UXC19156.1"/>
    </source>
</evidence>
<sequence length="134" mass="15207">MASNSPAQRNGAPNISEETVKEMIAVQKQTLTIKLKELERDSAEIEFNKKIAQSSIDAQERDRKHEREENTKRQSHKYYFGLAIVVLIFAFSAYALHLGRTDILMDVLKVVVGFVGGLGFATYKTRSRDKDDDE</sequence>
<evidence type="ECO:0000256" key="2">
    <source>
        <dbReference type="SAM" id="MobiDB-lite"/>
    </source>
</evidence>
<dbReference type="EMBL" id="CP104377">
    <property type="protein sequence ID" value="UXC19156.1"/>
    <property type="molecule type" value="Genomic_DNA"/>
</dbReference>
<protein>
    <recommendedName>
        <fullName evidence="6">DUF2335 domain-containing protein</fullName>
    </recommendedName>
</protein>
<keyword evidence="1" id="KW-0175">Coiled coil</keyword>
<reference evidence="4" key="1">
    <citation type="submission" date="2022-09" db="EMBL/GenBank/DDBJ databases">
        <title>Bacterial diversity in gut of crayfish and pufferfish.</title>
        <authorList>
            <person name="Huang Y."/>
        </authorList>
    </citation>
    <scope>NUCLEOTIDE SEQUENCE</scope>
    <source>
        <strain evidence="4">PR12</strain>
    </source>
</reference>
<feature type="region of interest" description="Disordered" evidence="2">
    <location>
        <begin position="54"/>
        <end position="73"/>
    </location>
</feature>
<evidence type="ECO:0008006" key="6">
    <source>
        <dbReference type="Google" id="ProtNLM"/>
    </source>
</evidence>
<feature type="coiled-coil region" evidence="1">
    <location>
        <begin position="21"/>
        <end position="48"/>
    </location>
</feature>
<evidence type="ECO:0000256" key="3">
    <source>
        <dbReference type="SAM" id="Phobius"/>
    </source>
</evidence>
<dbReference type="Proteomes" id="UP001058290">
    <property type="component" value="Chromosome"/>
</dbReference>
<accession>A0ABY6A4F5</accession>
<proteinExistence type="predicted"/>
<keyword evidence="3" id="KW-0812">Transmembrane</keyword>
<feature type="compositionally biased region" description="Basic and acidic residues" evidence="2">
    <location>
        <begin position="58"/>
        <end position="72"/>
    </location>
</feature>
<keyword evidence="3" id="KW-0472">Membrane</keyword>
<organism evidence="4 5">
    <name type="scientific">Comamonas squillarum</name>
    <dbReference type="NCBI Taxonomy" id="2977320"/>
    <lineage>
        <taxon>Bacteria</taxon>
        <taxon>Pseudomonadati</taxon>
        <taxon>Pseudomonadota</taxon>
        <taxon>Betaproteobacteria</taxon>
        <taxon>Burkholderiales</taxon>
        <taxon>Comamonadaceae</taxon>
        <taxon>Comamonas</taxon>
    </lineage>
</organism>
<evidence type="ECO:0000256" key="1">
    <source>
        <dbReference type="SAM" id="Coils"/>
    </source>
</evidence>
<keyword evidence="3" id="KW-1133">Transmembrane helix</keyword>
<dbReference type="RefSeq" id="WP_182340961.1">
    <property type="nucleotide sequence ID" value="NZ_CP104377.1"/>
</dbReference>
<feature type="transmembrane region" description="Helical" evidence="3">
    <location>
        <begin position="78"/>
        <end position="97"/>
    </location>
</feature>
<evidence type="ECO:0000313" key="5">
    <source>
        <dbReference type="Proteomes" id="UP001058290"/>
    </source>
</evidence>
<keyword evidence="5" id="KW-1185">Reference proteome</keyword>
<feature type="transmembrane region" description="Helical" evidence="3">
    <location>
        <begin position="103"/>
        <end position="123"/>
    </location>
</feature>